<dbReference type="SUPFAM" id="SSF56176">
    <property type="entry name" value="FAD-binding/transporter-associated domain-like"/>
    <property type="match status" value="1"/>
</dbReference>
<keyword evidence="10" id="KW-1185">Reference proteome</keyword>
<dbReference type="Gene3D" id="3.30.465.10">
    <property type="match status" value="1"/>
</dbReference>
<dbReference type="InterPro" id="IPR036318">
    <property type="entry name" value="FAD-bd_PCMH-like_sf"/>
</dbReference>
<evidence type="ECO:0000313" key="10">
    <source>
        <dbReference type="Proteomes" id="UP000240739"/>
    </source>
</evidence>
<dbReference type="GO" id="GO:0008610">
    <property type="term" value="P:lipid biosynthetic process"/>
    <property type="evidence" value="ECO:0007669"/>
    <property type="project" value="InterPro"/>
</dbReference>
<dbReference type="GO" id="GO:0008609">
    <property type="term" value="F:alkylglycerone-phosphate synthase activity"/>
    <property type="evidence" value="ECO:0007669"/>
    <property type="project" value="InterPro"/>
</dbReference>
<comment type="similarity">
    <text evidence="1">Belongs to the FAD-binding oxidoreductase/transferase type 4 family.</text>
</comment>
<dbReference type="InterPro" id="IPR025650">
    <property type="entry name" value="Alkyl-DHAP_Synthase"/>
</dbReference>
<dbReference type="Gene3D" id="1.10.45.10">
    <property type="entry name" value="Vanillyl-alcohol Oxidase, Chain A, domain 4"/>
    <property type="match status" value="1"/>
</dbReference>
<feature type="active site" description="Proton donor/acceptor" evidence="4">
    <location>
        <position position="461"/>
    </location>
</feature>
<evidence type="ECO:0000256" key="5">
    <source>
        <dbReference type="PIRSR" id="PIRSR625650-2"/>
    </source>
</evidence>
<comment type="cofactor">
    <cofactor evidence="6">
        <name>FAD</name>
        <dbReference type="ChEBI" id="CHEBI:57692"/>
    </cofactor>
</comment>
<feature type="binding site" evidence="5">
    <location>
        <position position="400"/>
    </location>
    <ligand>
        <name>substrate</name>
    </ligand>
</feature>
<sequence>MRFWGWGTDGHDEPLPAGALELLRRELGDAAADATPRPPVALEDVRLPAATLTDQARAALVAAVGEAHVRDDHATRVLHAAGKSYPDLVRLRAGTVPSAPDAVVYPGDHDEVAAVLAACAEHGVAAVPFGGGTSVVGGVEALRGPDHAAVVTVDLARLSFVREVDARSQLATVGAGTTGPEVERLLAEHGLTLGHYPQSFEFSTLGGWVATRSAGQASTGYGRIDDLVAGLRVATPSGTIATSAVPGTAAGPDLRELLVGSEGTLGVITEVTVRVRPRPTTARYEVWALPDLAAGIETLRELRQAGIAPAVSRLSDEEETRLQLAMAGDSSTAKIGRAYLAARGRAHGCTLTLGFEGGADGVADQRARVHPVVRHHGGVALGSRAGEKWRDGRFHGPYLRDELLTRRVLVDTLETATTWGDLLDLYRAVGAAIRRALRDRGTPPLVMCHVSHVYATGASLYFTFVAAQEDGAELEQWHAVKAAAGDAIAAAGGTITHHHAIGRDHAPWLGAEVGPLGLDLLRAAKARLDPTGVLNPGKLVDAGPLPGAG</sequence>
<dbReference type="Pfam" id="PF02913">
    <property type="entry name" value="FAD-oxidase_C"/>
    <property type="match status" value="1"/>
</dbReference>
<accession>A0A2T4UFV8</accession>
<dbReference type="Gene3D" id="3.30.70.3450">
    <property type="match status" value="1"/>
</dbReference>
<dbReference type="InterPro" id="IPR016171">
    <property type="entry name" value="Vanillyl_alc_oxidase_C-sub2"/>
</dbReference>
<evidence type="ECO:0000256" key="2">
    <source>
        <dbReference type="ARBA" id="ARBA00022630"/>
    </source>
</evidence>
<evidence type="ECO:0000259" key="8">
    <source>
        <dbReference type="PROSITE" id="PS51387"/>
    </source>
</evidence>
<dbReference type="InterPro" id="IPR016164">
    <property type="entry name" value="FAD-linked_Oxase-like_C"/>
</dbReference>
<dbReference type="OrthoDB" id="9811557at2"/>
<dbReference type="PANTHER" id="PTHR46568:SF1">
    <property type="entry name" value="ALKYLDIHYDROXYACETONEPHOSPHATE SYNTHASE, PEROXISOMAL"/>
    <property type="match status" value="1"/>
</dbReference>
<keyword evidence="3 6" id="KW-0274">FAD</keyword>
<dbReference type="InterPro" id="IPR006094">
    <property type="entry name" value="Oxid_FAD_bind_N"/>
</dbReference>
<dbReference type="InterPro" id="IPR004113">
    <property type="entry name" value="FAD-bd_oxidored_4_C"/>
</dbReference>
<dbReference type="GO" id="GO:0071949">
    <property type="term" value="F:FAD binding"/>
    <property type="evidence" value="ECO:0007669"/>
    <property type="project" value="InterPro"/>
</dbReference>
<evidence type="ECO:0000256" key="6">
    <source>
        <dbReference type="PIRSR" id="PIRSR625650-3"/>
    </source>
</evidence>
<feature type="binding site" evidence="6">
    <location>
        <begin position="262"/>
        <end position="268"/>
    </location>
    <ligand>
        <name>FAD</name>
        <dbReference type="ChEBI" id="CHEBI:57692"/>
    </ligand>
</feature>
<dbReference type="Gene3D" id="3.30.300.330">
    <property type="match status" value="1"/>
</dbReference>
<evidence type="ECO:0000313" key="9">
    <source>
        <dbReference type="EMBL" id="PTL56675.1"/>
    </source>
</evidence>
<dbReference type="Pfam" id="PF01565">
    <property type="entry name" value="FAD_binding_4"/>
    <property type="match status" value="1"/>
</dbReference>
<dbReference type="InterPro" id="IPR016169">
    <property type="entry name" value="FAD-bd_PCMH_sub2"/>
</dbReference>
<evidence type="ECO:0000256" key="1">
    <source>
        <dbReference type="ARBA" id="ARBA00008000"/>
    </source>
</evidence>
<dbReference type="EMBL" id="PYYB01000002">
    <property type="protein sequence ID" value="PTL56675.1"/>
    <property type="molecule type" value="Genomic_DNA"/>
</dbReference>
<reference evidence="9 10" key="1">
    <citation type="submission" date="2018-03" db="EMBL/GenBank/DDBJ databases">
        <title>Aquarubrobacter algicola gen. nov., sp. nov., a novel actinobacterium isolated from shallow eutrophic lake during the end of cyanobacterial harmful algal blooms.</title>
        <authorList>
            <person name="Chun S.J."/>
        </authorList>
    </citation>
    <scope>NUCLEOTIDE SEQUENCE [LARGE SCALE GENOMIC DNA]</scope>
    <source>
        <strain evidence="9 10">Seoho-28</strain>
    </source>
</reference>
<gene>
    <name evidence="9" type="ORF">C7Y72_16180</name>
</gene>
<keyword evidence="2" id="KW-0285">Flavoprotein</keyword>
<comment type="caution">
    <text evidence="9">The sequence shown here is derived from an EMBL/GenBank/DDBJ whole genome shotgun (WGS) entry which is preliminary data.</text>
</comment>
<feature type="domain" description="FAD-binding PCMH-type" evidence="8">
    <location>
        <begin position="96"/>
        <end position="278"/>
    </location>
</feature>
<dbReference type="InterPro" id="IPR016166">
    <property type="entry name" value="FAD-bd_PCMH"/>
</dbReference>
<dbReference type="Proteomes" id="UP000240739">
    <property type="component" value="Unassembled WGS sequence"/>
</dbReference>
<proteinExistence type="inferred from homology"/>
<dbReference type="SUPFAM" id="SSF55103">
    <property type="entry name" value="FAD-linked oxidases, C-terminal domain"/>
    <property type="match status" value="1"/>
</dbReference>
<evidence type="ECO:0000256" key="7">
    <source>
        <dbReference type="PIRSR" id="PIRSR625650-4"/>
    </source>
</evidence>
<evidence type="ECO:0000256" key="3">
    <source>
        <dbReference type="ARBA" id="ARBA00022827"/>
    </source>
</evidence>
<feature type="binding site" evidence="6">
    <location>
        <begin position="128"/>
        <end position="134"/>
    </location>
    <ligand>
        <name>FAD</name>
        <dbReference type="ChEBI" id="CHEBI:57692"/>
    </ligand>
</feature>
<protein>
    <submittedName>
        <fullName evidence="9">FAD-binding oxidoreductase</fullName>
    </submittedName>
</protein>
<evidence type="ECO:0000256" key="4">
    <source>
        <dbReference type="PIRSR" id="PIRSR625650-1"/>
    </source>
</evidence>
<dbReference type="PROSITE" id="PS51387">
    <property type="entry name" value="FAD_PCMH"/>
    <property type="match status" value="1"/>
</dbReference>
<feature type="site" description="Important for enzyme activity" evidence="7">
    <location>
        <position position="313"/>
    </location>
</feature>
<organism evidence="9 10">
    <name type="scientific">Paraconexibacter algicola</name>
    <dbReference type="NCBI Taxonomy" id="2133960"/>
    <lineage>
        <taxon>Bacteria</taxon>
        <taxon>Bacillati</taxon>
        <taxon>Actinomycetota</taxon>
        <taxon>Thermoleophilia</taxon>
        <taxon>Solirubrobacterales</taxon>
        <taxon>Paraconexibacteraceae</taxon>
        <taxon>Paraconexibacter</taxon>
    </lineage>
</organism>
<name>A0A2T4UFV8_9ACTN</name>
<dbReference type="AlphaFoldDB" id="A0A2T4UFV8"/>
<dbReference type="PANTHER" id="PTHR46568">
    <property type="entry name" value="ALKYLDIHYDROXYACETONEPHOSPHATE SYNTHASE, PEROXISOMAL"/>
    <property type="match status" value="1"/>
</dbReference>